<name>A0A0B3BPK2_9PSED</name>
<dbReference type="Gene3D" id="1.10.10.10">
    <property type="entry name" value="Winged helix-like DNA-binding domain superfamily/Winged helix DNA-binding domain"/>
    <property type="match status" value="1"/>
</dbReference>
<dbReference type="CDD" id="cd00090">
    <property type="entry name" value="HTH_ARSR"/>
    <property type="match status" value="1"/>
</dbReference>
<dbReference type="STRING" id="706570.PT85_10100"/>
<proteinExistence type="predicted"/>
<comment type="caution">
    <text evidence="5">The sequence shown here is derived from an EMBL/GenBank/DDBJ whole genome shotgun (WGS) entry which is preliminary data.</text>
</comment>
<organism evidence="5 6">
    <name type="scientific">Pseudomonas flexibilis</name>
    <dbReference type="NCBI Taxonomy" id="706570"/>
    <lineage>
        <taxon>Bacteria</taxon>
        <taxon>Pseudomonadati</taxon>
        <taxon>Pseudomonadota</taxon>
        <taxon>Gammaproteobacteria</taxon>
        <taxon>Pseudomonadales</taxon>
        <taxon>Pseudomonadaceae</taxon>
        <taxon>Pseudomonas</taxon>
    </lineage>
</organism>
<keyword evidence="1" id="KW-0805">Transcription regulation</keyword>
<evidence type="ECO:0000256" key="1">
    <source>
        <dbReference type="ARBA" id="ARBA00023015"/>
    </source>
</evidence>
<keyword evidence="6" id="KW-1185">Reference proteome</keyword>
<evidence type="ECO:0000313" key="6">
    <source>
        <dbReference type="Proteomes" id="UP000030980"/>
    </source>
</evidence>
<evidence type="ECO:0000313" key="5">
    <source>
        <dbReference type="EMBL" id="KHO64545.1"/>
    </source>
</evidence>
<dbReference type="Proteomes" id="UP000030980">
    <property type="component" value="Unassembled WGS sequence"/>
</dbReference>
<dbReference type="EMBL" id="JTAK01000004">
    <property type="protein sequence ID" value="KHO64545.1"/>
    <property type="molecule type" value="Genomic_DNA"/>
</dbReference>
<keyword evidence="2" id="KW-0238">DNA-binding</keyword>
<reference evidence="5 6" key="1">
    <citation type="submission" date="2014-11" db="EMBL/GenBank/DDBJ databases">
        <title>Genome sequence of Pseudomonas tuomuerensis JCM 14085.</title>
        <authorList>
            <person name="Shin S.-K."/>
            <person name="Yi H."/>
        </authorList>
    </citation>
    <scope>NUCLEOTIDE SEQUENCE [LARGE SCALE GENOMIC DNA]</scope>
    <source>
        <strain evidence="5 6">JCM 14085</strain>
    </source>
</reference>
<dbReference type="InterPro" id="IPR036390">
    <property type="entry name" value="WH_DNA-bd_sf"/>
</dbReference>
<dbReference type="PRINTS" id="PR00778">
    <property type="entry name" value="HTHARSR"/>
</dbReference>
<evidence type="ECO:0000259" key="4">
    <source>
        <dbReference type="PROSITE" id="PS50987"/>
    </source>
</evidence>
<dbReference type="PROSITE" id="PS50987">
    <property type="entry name" value="HTH_ARSR_2"/>
    <property type="match status" value="1"/>
</dbReference>
<dbReference type="InterPro" id="IPR036388">
    <property type="entry name" value="WH-like_DNA-bd_sf"/>
</dbReference>
<evidence type="ECO:0000256" key="3">
    <source>
        <dbReference type="ARBA" id="ARBA00023163"/>
    </source>
</evidence>
<dbReference type="GO" id="GO:0003700">
    <property type="term" value="F:DNA-binding transcription factor activity"/>
    <property type="evidence" value="ECO:0007669"/>
    <property type="project" value="InterPro"/>
</dbReference>
<protein>
    <submittedName>
        <fullName evidence="5">ArsR family transcriptional regulator</fullName>
    </submittedName>
</protein>
<dbReference type="PANTHER" id="PTHR43132">
    <property type="entry name" value="ARSENICAL RESISTANCE OPERON REPRESSOR ARSR-RELATED"/>
    <property type="match status" value="1"/>
</dbReference>
<evidence type="ECO:0000256" key="2">
    <source>
        <dbReference type="ARBA" id="ARBA00023125"/>
    </source>
</evidence>
<dbReference type="RefSeq" id="WP_027591734.1">
    <property type="nucleotide sequence ID" value="NZ_FMUP01000002.1"/>
</dbReference>
<dbReference type="Pfam" id="PF01022">
    <property type="entry name" value="HTH_5"/>
    <property type="match status" value="1"/>
</dbReference>
<gene>
    <name evidence="5" type="ORF">PT85_10100</name>
</gene>
<dbReference type="AlphaFoldDB" id="A0A0B3BPK2"/>
<dbReference type="SUPFAM" id="SSF46785">
    <property type="entry name" value="Winged helix' DNA-binding domain"/>
    <property type="match status" value="1"/>
</dbReference>
<accession>A0A0B3BPK2</accession>
<dbReference type="InterPro" id="IPR011991">
    <property type="entry name" value="ArsR-like_HTH"/>
</dbReference>
<dbReference type="NCBIfam" id="NF033788">
    <property type="entry name" value="HTH_metalloreg"/>
    <property type="match status" value="1"/>
</dbReference>
<feature type="domain" description="HTH arsR-type" evidence="4">
    <location>
        <begin position="12"/>
        <end position="105"/>
    </location>
</feature>
<dbReference type="InterPro" id="IPR051011">
    <property type="entry name" value="Metal_resp_trans_reg"/>
</dbReference>
<sequence>MQDTPTTRVDDLRRHAGAACNLLKVLANEDRLLLLCQLKDGPHAVCELEAALGIRQPTLSQQLAVLRQNALVSTERDGKHIRYSLANADVERIMRTLWEIYCASHQQE</sequence>
<dbReference type="PANTHER" id="PTHR43132:SF2">
    <property type="entry name" value="ARSENICAL RESISTANCE OPERON REPRESSOR ARSR-RELATED"/>
    <property type="match status" value="1"/>
</dbReference>
<dbReference type="OrthoDB" id="9796124at2"/>
<dbReference type="SMART" id="SM00418">
    <property type="entry name" value="HTH_ARSR"/>
    <property type="match status" value="1"/>
</dbReference>
<keyword evidence="3" id="KW-0804">Transcription</keyword>
<dbReference type="InterPro" id="IPR001845">
    <property type="entry name" value="HTH_ArsR_DNA-bd_dom"/>
</dbReference>
<dbReference type="GO" id="GO:0003677">
    <property type="term" value="F:DNA binding"/>
    <property type="evidence" value="ECO:0007669"/>
    <property type="project" value="UniProtKB-KW"/>
</dbReference>